<reference evidence="1 2" key="1">
    <citation type="submission" date="2014-04" db="EMBL/GenBank/DDBJ databases">
        <authorList>
            <consortium name="DOE Joint Genome Institute"/>
            <person name="Kuo A."/>
            <person name="Ruytinx J."/>
            <person name="Rineau F."/>
            <person name="Colpaert J."/>
            <person name="Kohler A."/>
            <person name="Nagy L.G."/>
            <person name="Floudas D."/>
            <person name="Copeland A."/>
            <person name="Barry K.W."/>
            <person name="Cichocki N."/>
            <person name="Veneault-Fourrey C."/>
            <person name="LaButti K."/>
            <person name="Lindquist E.A."/>
            <person name="Lipzen A."/>
            <person name="Lundell T."/>
            <person name="Morin E."/>
            <person name="Murat C."/>
            <person name="Sun H."/>
            <person name="Tunlid A."/>
            <person name="Henrissat B."/>
            <person name="Grigoriev I.V."/>
            <person name="Hibbett D.S."/>
            <person name="Martin F."/>
            <person name="Nordberg H.P."/>
            <person name="Cantor M.N."/>
            <person name="Hua S.X."/>
        </authorList>
    </citation>
    <scope>NUCLEOTIDE SEQUENCE [LARGE SCALE GENOMIC DNA]</scope>
    <source>
        <strain evidence="1 2">UH-Slu-Lm8-n1</strain>
    </source>
</reference>
<keyword evidence="2" id="KW-1185">Reference proteome</keyword>
<dbReference type="HOGENOM" id="CLU_002498_9_1_1"/>
<evidence type="ECO:0000313" key="2">
    <source>
        <dbReference type="Proteomes" id="UP000054485"/>
    </source>
</evidence>
<dbReference type="Proteomes" id="UP000054485">
    <property type="component" value="Unassembled WGS sequence"/>
</dbReference>
<gene>
    <name evidence="1" type="ORF">CY34DRAFT_38511</name>
</gene>
<feature type="non-terminal residue" evidence="1">
    <location>
        <position position="288"/>
    </location>
</feature>
<dbReference type="AlphaFoldDB" id="A0A0C9Z1L7"/>
<accession>A0A0C9Z1L7</accession>
<dbReference type="EMBL" id="KN837044">
    <property type="protein sequence ID" value="KIK31400.1"/>
    <property type="molecule type" value="Genomic_DNA"/>
</dbReference>
<organism evidence="1 2">
    <name type="scientific">Suillus luteus UH-Slu-Lm8-n1</name>
    <dbReference type="NCBI Taxonomy" id="930992"/>
    <lineage>
        <taxon>Eukaryota</taxon>
        <taxon>Fungi</taxon>
        <taxon>Dikarya</taxon>
        <taxon>Basidiomycota</taxon>
        <taxon>Agaricomycotina</taxon>
        <taxon>Agaricomycetes</taxon>
        <taxon>Agaricomycetidae</taxon>
        <taxon>Boletales</taxon>
        <taxon>Suillineae</taxon>
        <taxon>Suillaceae</taxon>
        <taxon>Suillus</taxon>
    </lineage>
</organism>
<proteinExistence type="predicted"/>
<evidence type="ECO:0000313" key="1">
    <source>
        <dbReference type="EMBL" id="KIK31400.1"/>
    </source>
</evidence>
<name>A0A0C9Z1L7_9AGAM</name>
<feature type="non-terminal residue" evidence="1">
    <location>
        <position position="1"/>
    </location>
</feature>
<reference evidence="2" key="2">
    <citation type="submission" date="2015-01" db="EMBL/GenBank/DDBJ databases">
        <title>Evolutionary Origins and Diversification of the Mycorrhizal Mutualists.</title>
        <authorList>
            <consortium name="DOE Joint Genome Institute"/>
            <consortium name="Mycorrhizal Genomics Consortium"/>
            <person name="Kohler A."/>
            <person name="Kuo A."/>
            <person name="Nagy L.G."/>
            <person name="Floudas D."/>
            <person name="Copeland A."/>
            <person name="Barry K.W."/>
            <person name="Cichocki N."/>
            <person name="Veneault-Fourrey C."/>
            <person name="LaButti K."/>
            <person name="Lindquist E.A."/>
            <person name="Lipzen A."/>
            <person name="Lundell T."/>
            <person name="Morin E."/>
            <person name="Murat C."/>
            <person name="Riley R."/>
            <person name="Ohm R."/>
            <person name="Sun H."/>
            <person name="Tunlid A."/>
            <person name="Henrissat B."/>
            <person name="Grigoriev I.V."/>
            <person name="Hibbett D.S."/>
            <person name="Martin F."/>
        </authorList>
    </citation>
    <scope>NUCLEOTIDE SEQUENCE [LARGE SCALE GENOMIC DNA]</scope>
    <source>
        <strain evidence="2">UH-Slu-Lm8-n1</strain>
    </source>
</reference>
<protein>
    <submittedName>
        <fullName evidence="1">Uncharacterized protein</fullName>
    </submittedName>
</protein>
<dbReference type="InParanoid" id="A0A0C9Z1L7"/>
<sequence>KSKKFNMNTYKFHAMADYAHSIRLFGTTDSFTSQIGELAHRALKAFYPLISKLDTPAQLAKHERRRRLLRRVAGYDSHSTKHPLLDLPVGLNDHHYIPTLCRNNPLDLFKFLRDHDNDPAVAAFIPKLKDHVLYRLRNLDISYCDHIFTDAERNSVIISDNRIFSVQTMQVHYTTYDLRREYDTINPRTYADVMVLSGETRPRHPYWYARVLGIYHMDVWLNTEGPIKRRQIEVLYVRWMAPLIDYQSGMSCARLPKVAFVEDSDCDAFGFLNPGQVIRSTHLIPAFA</sequence>
<dbReference type="OrthoDB" id="3267098at2759"/>
<dbReference type="STRING" id="930992.A0A0C9Z1L7"/>